<comment type="caution">
    <text evidence="1">The sequence shown here is derived from an EMBL/GenBank/DDBJ whole genome shotgun (WGS) entry which is preliminary data.</text>
</comment>
<accession>A0A9D1VWR1</accession>
<gene>
    <name evidence="1" type="ORF">H9981_03205</name>
</gene>
<dbReference type="Proteomes" id="UP000824243">
    <property type="component" value="Unassembled WGS sequence"/>
</dbReference>
<evidence type="ECO:0000313" key="2">
    <source>
        <dbReference type="Proteomes" id="UP000824243"/>
    </source>
</evidence>
<protein>
    <submittedName>
        <fullName evidence="1">Uncharacterized protein</fullName>
    </submittedName>
</protein>
<dbReference type="EMBL" id="DXFA01000059">
    <property type="protein sequence ID" value="HIX48013.1"/>
    <property type="molecule type" value="Genomic_DNA"/>
</dbReference>
<evidence type="ECO:0000313" key="1">
    <source>
        <dbReference type="EMBL" id="HIX48013.1"/>
    </source>
</evidence>
<organism evidence="1 2">
    <name type="scientific">Candidatus Mediterraneibacter caccavium</name>
    <dbReference type="NCBI Taxonomy" id="2838661"/>
    <lineage>
        <taxon>Bacteria</taxon>
        <taxon>Bacillati</taxon>
        <taxon>Bacillota</taxon>
        <taxon>Clostridia</taxon>
        <taxon>Lachnospirales</taxon>
        <taxon>Lachnospiraceae</taxon>
        <taxon>Mediterraneibacter</taxon>
    </lineage>
</organism>
<dbReference type="AlphaFoldDB" id="A0A9D1VWR1"/>
<sequence>MKLRHRGISLLDTDFDEIWEGFAVYSRKKASLDYMCSNCDAKYYCDICPAEMDFMYGDEEYRPENACKIAKIRKAFYEKEVTYDEALQIAKKAERR</sequence>
<name>A0A9D1VWR1_9FIRM</name>
<reference evidence="1" key="1">
    <citation type="journal article" date="2021" name="PeerJ">
        <title>Extensive microbial diversity within the chicken gut microbiome revealed by metagenomics and culture.</title>
        <authorList>
            <person name="Gilroy R."/>
            <person name="Ravi A."/>
            <person name="Getino M."/>
            <person name="Pursley I."/>
            <person name="Horton D.L."/>
            <person name="Alikhan N.F."/>
            <person name="Baker D."/>
            <person name="Gharbi K."/>
            <person name="Hall N."/>
            <person name="Watson M."/>
            <person name="Adriaenssens E.M."/>
            <person name="Foster-Nyarko E."/>
            <person name="Jarju S."/>
            <person name="Secka A."/>
            <person name="Antonio M."/>
            <person name="Oren A."/>
            <person name="Chaudhuri R.R."/>
            <person name="La Ragione R."/>
            <person name="Hildebrand F."/>
            <person name="Pallen M.J."/>
        </authorList>
    </citation>
    <scope>NUCLEOTIDE SEQUENCE</scope>
    <source>
        <strain evidence="1">ChiSjej5B23-15282</strain>
    </source>
</reference>
<feature type="non-terminal residue" evidence="1">
    <location>
        <position position="1"/>
    </location>
</feature>
<reference evidence="1" key="2">
    <citation type="submission" date="2021-04" db="EMBL/GenBank/DDBJ databases">
        <authorList>
            <person name="Gilroy R."/>
        </authorList>
    </citation>
    <scope>NUCLEOTIDE SEQUENCE</scope>
    <source>
        <strain evidence="1">ChiSjej5B23-15282</strain>
    </source>
</reference>
<proteinExistence type="predicted"/>